<keyword evidence="3" id="KW-1185">Reference proteome</keyword>
<reference evidence="2" key="1">
    <citation type="journal article" date="2020" name="bioRxiv">
        <title>Comparative genomics of Chlamydomonas.</title>
        <authorList>
            <person name="Craig R.J."/>
            <person name="Hasan A.R."/>
            <person name="Ness R.W."/>
            <person name="Keightley P.D."/>
        </authorList>
    </citation>
    <scope>NUCLEOTIDE SEQUENCE</scope>
    <source>
        <strain evidence="2">CCAP 11/70</strain>
    </source>
</reference>
<evidence type="ECO:0000313" key="3">
    <source>
        <dbReference type="Proteomes" id="UP000612055"/>
    </source>
</evidence>
<feature type="compositionally biased region" description="Acidic residues" evidence="1">
    <location>
        <begin position="161"/>
        <end position="174"/>
    </location>
</feature>
<organism evidence="2 3">
    <name type="scientific">Edaphochlamys debaryana</name>
    <dbReference type="NCBI Taxonomy" id="47281"/>
    <lineage>
        <taxon>Eukaryota</taxon>
        <taxon>Viridiplantae</taxon>
        <taxon>Chlorophyta</taxon>
        <taxon>core chlorophytes</taxon>
        <taxon>Chlorophyceae</taxon>
        <taxon>CS clade</taxon>
        <taxon>Chlamydomonadales</taxon>
        <taxon>Chlamydomonadales incertae sedis</taxon>
        <taxon>Edaphochlamys</taxon>
    </lineage>
</organism>
<name>A0A835XRG2_9CHLO</name>
<feature type="compositionally biased region" description="Acidic residues" evidence="1">
    <location>
        <begin position="185"/>
        <end position="207"/>
    </location>
</feature>
<accession>A0A835XRG2</accession>
<dbReference type="AlphaFoldDB" id="A0A835XRG2"/>
<evidence type="ECO:0000256" key="1">
    <source>
        <dbReference type="SAM" id="MobiDB-lite"/>
    </source>
</evidence>
<evidence type="ECO:0000313" key="2">
    <source>
        <dbReference type="EMBL" id="KAG2487598.1"/>
    </source>
</evidence>
<sequence>MVGKGQEHAGARVEDPQHVGIAADLTPHGEAALCAVADFLAGRMDDNSRIGLACLAEKRPFLIRGVGGAAEAGPGRRSHSAWLEALGRAGVPRLNLDRLALSQQDFEALAGHTALKALKLGRNVEYPLPALLSLPLAPRLERLELDLHAWCHYRNMVEGEEGDAVGTEEEEDGGSEGGGEAGSEAGEEAESESESEGEVGDSGDEGDPGGAGESQARVCTAALPPDLRGVLTALLCKGRRLRVALLHGDVGGRRPHPPSDLDGPSLRARRLLTALAADVRSAVERLAGDGGRLQAQGSMSTGPRGL</sequence>
<dbReference type="Proteomes" id="UP000612055">
    <property type="component" value="Unassembled WGS sequence"/>
</dbReference>
<comment type="caution">
    <text evidence="2">The sequence shown here is derived from an EMBL/GenBank/DDBJ whole genome shotgun (WGS) entry which is preliminary data.</text>
</comment>
<feature type="region of interest" description="Disordered" evidence="1">
    <location>
        <begin position="161"/>
        <end position="215"/>
    </location>
</feature>
<dbReference type="EMBL" id="JAEHOE010000095">
    <property type="protein sequence ID" value="KAG2487598.1"/>
    <property type="molecule type" value="Genomic_DNA"/>
</dbReference>
<protein>
    <submittedName>
        <fullName evidence="2">Uncharacterized protein</fullName>
    </submittedName>
</protein>
<proteinExistence type="predicted"/>
<gene>
    <name evidence="2" type="ORF">HYH03_013876</name>
</gene>